<dbReference type="Proteomes" id="UP001607302">
    <property type="component" value="Unassembled WGS sequence"/>
</dbReference>
<sequence length="93" mass="11031">MNIHQNINNKGYERYLLLIIYRRKVTAVEPISWKIKQTYDILAGINLKAEIASLKHHHNSLVSSISLEHIDNFWKRMESDVLKGHDHRDKNRI</sequence>
<organism evidence="1 2">
    <name type="scientific">Vespula squamosa</name>
    <name type="common">Southern yellow jacket</name>
    <name type="synonym">Wasp</name>
    <dbReference type="NCBI Taxonomy" id="30214"/>
    <lineage>
        <taxon>Eukaryota</taxon>
        <taxon>Metazoa</taxon>
        <taxon>Ecdysozoa</taxon>
        <taxon>Arthropoda</taxon>
        <taxon>Hexapoda</taxon>
        <taxon>Insecta</taxon>
        <taxon>Pterygota</taxon>
        <taxon>Neoptera</taxon>
        <taxon>Endopterygota</taxon>
        <taxon>Hymenoptera</taxon>
        <taxon>Apocrita</taxon>
        <taxon>Aculeata</taxon>
        <taxon>Vespoidea</taxon>
        <taxon>Vespidae</taxon>
        <taxon>Vespinae</taxon>
        <taxon>Vespula</taxon>
    </lineage>
</organism>
<name>A0ABD2AJS3_VESSQ</name>
<gene>
    <name evidence="1" type="ORF">V1478_009914</name>
</gene>
<dbReference type="EMBL" id="JAUDFV010000144">
    <property type="protein sequence ID" value="KAL2720868.1"/>
    <property type="molecule type" value="Genomic_DNA"/>
</dbReference>
<reference evidence="1 2" key="1">
    <citation type="journal article" date="2024" name="Ann. Entomol. Soc. Am.">
        <title>Genomic analyses of the southern and eastern yellowjacket wasps (Hymenoptera: Vespidae) reveal evolutionary signatures of social life.</title>
        <authorList>
            <person name="Catto M.A."/>
            <person name="Caine P.B."/>
            <person name="Orr S.E."/>
            <person name="Hunt B.G."/>
            <person name="Goodisman M.A.D."/>
        </authorList>
    </citation>
    <scope>NUCLEOTIDE SEQUENCE [LARGE SCALE GENOMIC DNA]</scope>
    <source>
        <strain evidence="1">233</strain>
        <tissue evidence="1">Head and thorax</tissue>
    </source>
</reference>
<evidence type="ECO:0000313" key="1">
    <source>
        <dbReference type="EMBL" id="KAL2720868.1"/>
    </source>
</evidence>
<accession>A0ABD2AJS3</accession>
<proteinExistence type="predicted"/>
<dbReference type="AlphaFoldDB" id="A0ABD2AJS3"/>
<evidence type="ECO:0000313" key="2">
    <source>
        <dbReference type="Proteomes" id="UP001607302"/>
    </source>
</evidence>
<protein>
    <submittedName>
        <fullName evidence="1">Uncharacterized protein</fullName>
    </submittedName>
</protein>
<comment type="caution">
    <text evidence="1">The sequence shown here is derived from an EMBL/GenBank/DDBJ whole genome shotgun (WGS) entry which is preliminary data.</text>
</comment>
<keyword evidence="2" id="KW-1185">Reference proteome</keyword>